<keyword evidence="1" id="KW-0677">Repeat</keyword>
<dbReference type="GO" id="GO:0009507">
    <property type="term" value="C:chloroplast"/>
    <property type="evidence" value="ECO:0007669"/>
    <property type="project" value="TreeGrafter"/>
</dbReference>
<dbReference type="Gene3D" id="1.25.40.10">
    <property type="entry name" value="Tetratricopeptide repeat domain"/>
    <property type="match status" value="3"/>
</dbReference>
<feature type="repeat" description="PPR" evidence="2">
    <location>
        <begin position="419"/>
        <end position="453"/>
    </location>
</feature>
<reference evidence="3" key="1">
    <citation type="submission" date="2021-01" db="EMBL/GenBank/DDBJ databases">
        <authorList>
            <person name="Corre E."/>
            <person name="Pelletier E."/>
            <person name="Niang G."/>
            <person name="Scheremetjew M."/>
            <person name="Finn R."/>
            <person name="Kale V."/>
            <person name="Holt S."/>
            <person name="Cochrane G."/>
            <person name="Meng A."/>
            <person name="Brown T."/>
            <person name="Cohen L."/>
        </authorList>
    </citation>
    <scope>NUCLEOTIDE SEQUENCE</scope>
    <source>
        <strain evidence="3">CCMP 769</strain>
    </source>
</reference>
<evidence type="ECO:0000256" key="2">
    <source>
        <dbReference type="PROSITE-ProRule" id="PRU00708"/>
    </source>
</evidence>
<dbReference type="InterPro" id="IPR011990">
    <property type="entry name" value="TPR-like_helical_dom_sf"/>
</dbReference>
<name>A0A7S3EFB9_9RHOD</name>
<dbReference type="PANTHER" id="PTHR47936:SF1">
    <property type="entry name" value="PENTATRICOPEPTIDE REPEAT-CONTAINING PROTEIN GUN1, CHLOROPLASTIC"/>
    <property type="match status" value="1"/>
</dbReference>
<dbReference type="SUPFAM" id="SSF48452">
    <property type="entry name" value="TPR-like"/>
    <property type="match status" value="1"/>
</dbReference>
<accession>A0A7S3EFB9</accession>
<gene>
    <name evidence="3" type="ORF">RMAR00112_LOCUS18625</name>
</gene>
<dbReference type="InterPro" id="IPR002885">
    <property type="entry name" value="PPR_rpt"/>
</dbReference>
<proteinExistence type="predicted"/>
<dbReference type="Pfam" id="PF01535">
    <property type="entry name" value="PPR"/>
    <property type="match status" value="3"/>
</dbReference>
<dbReference type="GO" id="GO:0031930">
    <property type="term" value="P:mitochondria-nucleus signaling pathway"/>
    <property type="evidence" value="ECO:0007669"/>
    <property type="project" value="TreeGrafter"/>
</dbReference>
<dbReference type="NCBIfam" id="TIGR00756">
    <property type="entry name" value="PPR"/>
    <property type="match status" value="2"/>
</dbReference>
<dbReference type="AlphaFoldDB" id="A0A7S3EFB9"/>
<dbReference type="EMBL" id="HBHW01024193">
    <property type="protein sequence ID" value="CAE0050625.1"/>
    <property type="molecule type" value="Transcribed_RNA"/>
</dbReference>
<protein>
    <recommendedName>
        <fullName evidence="4">Pentacotripeptide-repeat region of PRORP domain-containing protein</fullName>
    </recommendedName>
</protein>
<feature type="repeat" description="PPR" evidence="2">
    <location>
        <begin position="488"/>
        <end position="522"/>
    </location>
</feature>
<dbReference type="Pfam" id="PF13041">
    <property type="entry name" value="PPR_2"/>
    <property type="match status" value="1"/>
</dbReference>
<sequence>MCFQAWFGADQSPTEVELIAACERLTSEGVRLGITLLREIVKQFKGNIESLAAALKKSTQSMSEANKAVNTLIIALVDCGRRDEAFLVAENCAYVTGFARQKLDRQDPDYDQESRGLEKSIINHLEIGNMEAASMDLRKMDRLRQGPSDNVLADLSWAYLHRGRKLDAMQLFKRIKTTRMPLLISLMSKFSAERNLPACKELFSFSKNNPRAVDILVEVLLYSGETNEARRLLDSLSNGKIPPSGRSFGRVIVKLCKANDLEGAYGVFLNMRSLQLHDPNAYVSLSGLLRRRHRIEDAFKLSDELMRIYPSSTFSYNCLLDNLLASNNPIQHRRALRVFEEMERREIPLTDSVYAAVIKAHGKLHNKTECYRFMEEASKAIGIPVPIASFNSFLFALGEMGAPEDAHRLVVSNNWVEPDDVSYGIVIRCLAKGRRLHEAEELLESQSARGRGLFEHEYLALMTNYANEGNLSKVESMFRRLLARSKPSSTAYNCLIKSYMQNNDFEGAENVFRDMKEGPVFPSERKQSTALALRAGSAILKVLNFFDEKVLTCR</sequence>
<dbReference type="PANTHER" id="PTHR47936">
    <property type="entry name" value="PPR_LONG DOMAIN-CONTAINING PROTEIN"/>
    <property type="match status" value="1"/>
</dbReference>
<organism evidence="3">
    <name type="scientific">Rhodosorus marinus</name>
    <dbReference type="NCBI Taxonomy" id="101924"/>
    <lineage>
        <taxon>Eukaryota</taxon>
        <taxon>Rhodophyta</taxon>
        <taxon>Stylonematophyceae</taxon>
        <taxon>Stylonematales</taxon>
        <taxon>Stylonemataceae</taxon>
        <taxon>Rhodosorus</taxon>
    </lineage>
</organism>
<evidence type="ECO:0000313" key="3">
    <source>
        <dbReference type="EMBL" id="CAE0050625.1"/>
    </source>
</evidence>
<dbReference type="PROSITE" id="PS51375">
    <property type="entry name" value="PPR"/>
    <property type="match status" value="2"/>
</dbReference>
<evidence type="ECO:0008006" key="4">
    <source>
        <dbReference type="Google" id="ProtNLM"/>
    </source>
</evidence>
<evidence type="ECO:0000256" key="1">
    <source>
        <dbReference type="ARBA" id="ARBA00022737"/>
    </source>
</evidence>